<dbReference type="AlphaFoldDB" id="A0A0H5RGC5"/>
<sequence length="237" mass="23313">SGQVTIAGAVTSGSAITLGGTNVTWFAPINAASLTVTTFGGSISAIGSVMSLGTISFSSSAHINTSSTVSSSGLLSLVADSDCSGTGSLVTGAYSIISSSAGNIAITARQLEIQGTINAPTGSVTFSTCSAVAITLGGISGTQSTLEIVNAILSNSLVCQLLIVEGSQILIESTNSDQAVELNARISSGTISFLATSSFSSLNATSCSGITINAPVTTTVGLLSFDSDYDTVGGGQT</sequence>
<proteinExistence type="predicted"/>
<dbReference type="EMBL" id="HACM01012165">
    <property type="protein sequence ID" value="CRZ12607.1"/>
    <property type="molecule type" value="Transcribed_RNA"/>
</dbReference>
<accession>A0A0H5RGC5</accession>
<reference evidence="1" key="1">
    <citation type="submission" date="2015-04" db="EMBL/GenBank/DDBJ databases">
        <title>The genome sequence of the plant pathogenic Rhizarian Plasmodiophora brassicae reveals insights in its biotrophic life cycle and the origin of chitin synthesis.</title>
        <authorList>
            <person name="Schwelm A."/>
            <person name="Fogelqvist J."/>
            <person name="Knaust A."/>
            <person name="Julke S."/>
            <person name="Lilja T."/>
            <person name="Dhandapani V."/>
            <person name="Bonilla-Rosso G."/>
            <person name="Karlsson M."/>
            <person name="Shevchenko A."/>
            <person name="Choi S.R."/>
            <person name="Kim H.G."/>
            <person name="Park J.Y."/>
            <person name="Lim Y.P."/>
            <person name="Ludwig-Muller J."/>
            <person name="Dixelius C."/>
        </authorList>
    </citation>
    <scope>NUCLEOTIDE SEQUENCE</scope>
    <source>
        <tissue evidence="1">Potato root galls</tissue>
    </source>
</reference>
<organism evidence="1">
    <name type="scientific">Spongospora subterranea</name>
    <dbReference type="NCBI Taxonomy" id="70186"/>
    <lineage>
        <taxon>Eukaryota</taxon>
        <taxon>Sar</taxon>
        <taxon>Rhizaria</taxon>
        <taxon>Endomyxa</taxon>
        <taxon>Phytomyxea</taxon>
        <taxon>Plasmodiophorida</taxon>
        <taxon>Plasmodiophoridae</taxon>
        <taxon>Spongospora</taxon>
    </lineage>
</organism>
<feature type="non-terminal residue" evidence="1">
    <location>
        <position position="237"/>
    </location>
</feature>
<evidence type="ECO:0000313" key="1">
    <source>
        <dbReference type="EMBL" id="CRZ12607.1"/>
    </source>
</evidence>
<feature type="non-terminal residue" evidence="1">
    <location>
        <position position="1"/>
    </location>
</feature>
<name>A0A0H5RGC5_9EUKA</name>
<protein>
    <submittedName>
        <fullName evidence="1">Uncharacterized protein</fullName>
    </submittedName>
</protein>